<dbReference type="GO" id="GO:0006508">
    <property type="term" value="P:proteolysis"/>
    <property type="evidence" value="ECO:0007669"/>
    <property type="project" value="InterPro"/>
</dbReference>
<proteinExistence type="predicted"/>
<comment type="caution">
    <text evidence="2">The sequence shown here is derived from an EMBL/GenBank/DDBJ whole genome shotgun (WGS) entry which is preliminary data.</text>
</comment>
<evidence type="ECO:0000313" key="3">
    <source>
        <dbReference type="Proteomes" id="UP000019141"/>
    </source>
</evidence>
<dbReference type="EMBL" id="AZHW01001408">
    <property type="protein sequence ID" value="ETW92654.1"/>
    <property type="molecule type" value="Genomic_DNA"/>
</dbReference>
<dbReference type="AlphaFoldDB" id="W4L420"/>
<organism evidence="2 3">
    <name type="scientific">Entotheonella factor</name>
    <dbReference type="NCBI Taxonomy" id="1429438"/>
    <lineage>
        <taxon>Bacteria</taxon>
        <taxon>Pseudomonadati</taxon>
        <taxon>Nitrospinota/Tectimicrobiota group</taxon>
        <taxon>Candidatus Tectimicrobiota</taxon>
        <taxon>Candidatus Entotheonellia</taxon>
        <taxon>Candidatus Entotheonellales</taxon>
        <taxon>Candidatus Entotheonellaceae</taxon>
        <taxon>Candidatus Entotheonella</taxon>
    </lineage>
</organism>
<dbReference type="Pfam" id="PF01364">
    <property type="entry name" value="Peptidase_C25"/>
    <property type="match status" value="1"/>
</dbReference>
<evidence type="ECO:0000313" key="2">
    <source>
        <dbReference type="EMBL" id="ETW92654.1"/>
    </source>
</evidence>
<reference evidence="2 3" key="1">
    <citation type="journal article" date="2014" name="Nature">
        <title>An environmental bacterial taxon with a large and distinct metabolic repertoire.</title>
        <authorList>
            <person name="Wilson M.C."/>
            <person name="Mori T."/>
            <person name="Ruckert C."/>
            <person name="Uria A.R."/>
            <person name="Helf M.J."/>
            <person name="Takada K."/>
            <person name="Gernert C."/>
            <person name="Steffens U.A."/>
            <person name="Heycke N."/>
            <person name="Schmitt S."/>
            <person name="Rinke C."/>
            <person name="Helfrich E.J."/>
            <person name="Brachmann A.O."/>
            <person name="Gurgui C."/>
            <person name="Wakimoto T."/>
            <person name="Kracht M."/>
            <person name="Crusemann M."/>
            <person name="Hentschel U."/>
            <person name="Abe I."/>
            <person name="Matsunaga S."/>
            <person name="Kalinowski J."/>
            <person name="Takeyama H."/>
            <person name="Piel J."/>
        </authorList>
    </citation>
    <scope>NUCLEOTIDE SEQUENCE [LARGE SCALE GENOMIC DNA]</scope>
    <source>
        <strain evidence="3">TSY1</strain>
    </source>
</reference>
<gene>
    <name evidence="2" type="ORF">ETSY1_42710</name>
</gene>
<feature type="domain" description="Gingipain" evidence="1">
    <location>
        <begin position="1"/>
        <end position="47"/>
    </location>
</feature>
<dbReference type="GO" id="GO:0008234">
    <property type="term" value="F:cysteine-type peptidase activity"/>
    <property type="evidence" value="ECO:0007669"/>
    <property type="project" value="InterPro"/>
</dbReference>
<sequence>MNREFMRSLFSEPRLTLGEAVIRAKAAVTDPDVQRTWMLVGDPTTMLK</sequence>
<evidence type="ECO:0000259" key="1">
    <source>
        <dbReference type="Pfam" id="PF01364"/>
    </source>
</evidence>
<dbReference type="Proteomes" id="UP000019141">
    <property type="component" value="Unassembled WGS sequence"/>
</dbReference>
<protein>
    <recommendedName>
        <fullName evidence="1">Gingipain domain-containing protein</fullName>
    </recommendedName>
</protein>
<name>W4L420_ENTF1</name>
<keyword evidence="3" id="KW-1185">Reference proteome</keyword>
<dbReference type="InterPro" id="IPR001769">
    <property type="entry name" value="Gingipain"/>
</dbReference>
<dbReference type="HOGENOM" id="CLU_3150690_0_0_7"/>
<accession>W4L420</accession>